<evidence type="ECO:0000256" key="1">
    <source>
        <dbReference type="ARBA" id="ARBA00004370"/>
    </source>
</evidence>
<dbReference type="InterPro" id="IPR007110">
    <property type="entry name" value="Ig-like_dom"/>
</dbReference>
<dbReference type="KEGG" id="pvp:105297906"/>
<reference evidence="8" key="1">
    <citation type="submission" date="2025-08" db="UniProtKB">
        <authorList>
            <consortium name="RefSeq"/>
        </authorList>
    </citation>
    <scope>IDENTIFICATION</scope>
    <source>
        <tissue evidence="8">Kidney</tissue>
    </source>
</reference>
<keyword evidence="4" id="KW-0325">Glycoprotein</keyword>
<keyword evidence="2" id="KW-0732">Signal</keyword>
<dbReference type="Gene3D" id="2.60.40.10">
    <property type="entry name" value="Immunoglobulins"/>
    <property type="match status" value="1"/>
</dbReference>
<accession>A0A6P6CUW0</accession>
<keyword evidence="5" id="KW-0812">Transmembrane</keyword>
<name>A0A6P6CUW0_PTEVA</name>
<dbReference type="CDD" id="cd05775">
    <property type="entry name" value="IgV_CD2_like_N"/>
    <property type="match status" value="1"/>
</dbReference>
<keyword evidence="3 5" id="KW-0472">Membrane</keyword>
<dbReference type="PROSITE" id="PS50835">
    <property type="entry name" value="IG_LIKE"/>
    <property type="match status" value="1"/>
</dbReference>
<evidence type="ECO:0000256" key="5">
    <source>
        <dbReference type="SAM" id="Phobius"/>
    </source>
</evidence>
<evidence type="ECO:0000256" key="3">
    <source>
        <dbReference type="ARBA" id="ARBA00023136"/>
    </source>
</evidence>
<dbReference type="AlphaFoldDB" id="A0A6P6CUW0"/>
<dbReference type="GO" id="GO:0009986">
    <property type="term" value="C:cell surface"/>
    <property type="evidence" value="ECO:0007669"/>
    <property type="project" value="TreeGrafter"/>
</dbReference>
<dbReference type="CTD" id="965"/>
<feature type="transmembrane region" description="Helical" evidence="5">
    <location>
        <begin position="264"/>
        <end position="283"/>
    </location>
</feature>
<dbReference type="SUPFAM" id="SSF48726">
    <property type="entry name" value="Immunoglobulin"/>
    <property type="match status" value="1"/>
</dbReference>
<dbReference type="RefSeq" id="XP_023390670.1">
    <property type="nucleotide sequence ID" value="XM_023534902.1"/>
</dbReference>
<dbReference type="OrthoDB" id="9427418at2759"/>
<dbReference type="InterPro" id="IPR036179">
    <property type="entry name" value="Ig-like_dom_sf"/>
</dbReference>
<dbReference type="Proteomes" id="UP000515202">
    <property type="component" value="Unplaced"/>
</dbReference>
<evidence type="ECO:0000259" key="6">
    <source>
        <dbReference type="PROSITE" id="PS50835"/>
    </source>
</evidence>
<proteinExistence type="predicted"/>
<keyword evidence="5" id="KW-1133">Transmembrane helix</keyword>
<dbReference type="InterPro" id="IPR015631">
    <property type="entry name" value="CD2/SLAM_rcpt"/>
</dbReference>
<dbReference type="GO" id="GO:0005102">
    <property type="term" value="F:signaling receptor binding"/>
    <property type="evidence" value="ECO:0007669"/>
    <property type="project" value="TreeGrafter"/>
</dbReference>
<comment type="subcellular location">
    <subcellularLocation>
        <location evidence="1">Membrane</location>
    </subcellularLocation>
</comment>
<dbReference type="InterPro" id="IPR013783">
    <property type="entry name" value="Ig-like_fold"/>
</dbReference>
<dbReference type="GO" id="GO:0016020">
    <property type="term" value="C:membrane"/>
    <property type="evidence" value="ECO:0007669"/>
    <property type="project" value="UniProtKB-SubCell"/>
</dbReference>
<keyword evidence="7" id="KW-1185">Reference proteome</keyword>
<dbReference type="PANTHER" id="PTHR12080:SF55">
    <property type="entry name" value="LYMPHOCYTE FUNCTION-ASSOCIATED ANTIGEN 3"/>
    <property type="match status" value="1"/>
</dbReference>
<sequence>TGRCDLARRDPGGGTTCAQVAPWCGAPLLTRLGGPAPKTLNFHLVPLVADVGYFRIAPQLIGEEGITSRLLSSSTRCDNQQIYGVVNRSVTLYSPNSAFTEIMWKKGKDKVIHWQTGYNESVYPPFKGRVYLNRTSGNLIIFNLTLSDEDEYEMEILGLTMIRLDLKVLEPLPSPTLNCALSGENITVSCSIPENYKTHRELIRFSWRCSSAQCVNSSESTMHFQKTDDLSQKIECTIENQVSSAMSSLVLETYVPGDHSRTRYGLIAALLLLLLLLSIWPFMKCMCTFLKKIMFSYSNGFFKV</sequence>
<organism evidence="7 8">
    <name type="scientific">Pteropus vampyrus</name>
    <name type="common">Large flying fox</name>
    <dbReference type="NCBI Taxonomy" id="132908"/>
    <lineage>
        <taxon>Eukaryota</taxon>
        <taxon>Metazoa</taxon>
        <taxon>Chordata</taxon>
        <taxon>Craniata</taxon>
        <taxon>Vertebrata</taxon>
        <taxon>Euteleostomi</taxon>
        <taxon>Mammalia</taxon>
        <taxon>Eutheria</taxon>
        <taxon>Laurasiatheria</taxon>
        <taxon>Chiroptera</taxon>
        <taxon>Yinpterochiroptera</taxon>
        <taxon>Pteropodoidea</taxon>
        <taxon>Pteropodidae</taxon>
        <taxon>Pteropodinae</taxon>
        <taxon>Pteropus</taxon>
    </lineage>
</organism>
<dbReference type="PANTHER" id="PTHR12080">
    <property type="entry name" value="SIGNALING LYMPHOCYTIC ACTIVATION MOLECULE"/>
    <property type="match status" value="1"/>
</dbReference>
<evidence type="ECO:0000256" key="4">
    <source>
        <dbReference type="ARBA" id="ARBA00023180"/>
    </source>
</evidence>
<protein>
    <submittedName>
        <fullName evidence="8">Lymphocyte function-associated antigen 3</fullName>
    </submittedName>
</protein>
<evidence type="ECO:0000313" key="8">
    <source>
        <dbReference type="RefSeq" id="XP_023390670.1"/>
    </source>
</evidence>
<feature type="non-terminal residue" evidence="8">
    <location>
        <position position="1"/>
    </location>
</feature>
<feature type="domain" description="Ig-like" evidence="6">
    <location>
        <begin position="173"/>
        <end position="247"/>
    </location>
</feature>
<gene>
    <name evidence="8" type="primary">CD58</name>
</gene>
<evidence type="ECO:0000313" key="7">
    <source>
        <dbReference type="Proteomes" id="UP000515202"/>
    </source>
</evidence>
<dbReference type="GeneID" id="105297906"/>
<evidence type="ECO:0000256" key="2">
    <source>
        <dbReference type="ARBA" id="ARBA00022729"/>
    </source>
</evidence>